<reference evidence="1" key="1">
    <citation type="journal article" date="2020" name="Fungal Divers.">
        <title>Resolving the Mortierellaceae phylogeny through synthesis of multi-gene phylogenetics and phylogenomics.</title>
        <authorList>
            <person name="Vandepol N."/>
            <person name="Liber J."/>
            <person name="Desiro A."/>
            <person name="Na H."/>
            <person name="Kennedy M."/>
            <person name="Barry K."/>
            <person name="Grigoriev I.V."/>
            <person name="Miller A.N."/>
            <person name="O'Donnell K."/>
            <person name="Stajich J.E."/>
            <person name="Bonito G."/>
        </authorList>
    </citation>
    <scope>NUCLEOTIDE SEQUENCE</scope>
    <source>
        <strain evidence="1">REB-010B</strain>
    </source>
</reference>
<dbReference type="Proteomes" id="UP000738325">
    <property type="component" value="Unassembled WGS sequence"/>
</dbReference>
<sequence length="96" mass="11145">MPLLTDLSLLNFYSCPDFNFEAIIIHIDVRGRGFEEVYWIKTLVRDVHYSGAVRLCYIYAFTVRQLQDISVGGRFIFEGAKFNNNVGNEFAIRVFL</sequence>
<dbReference type="AlphaFoldDB" id="A0A9P6RHR0"/>
<name>A0A9P6RHR0_9FUNG</name>
<comment type="caution">
    <text evidence="1">The sequence shown here is derived from an EMBL/GenBank/DDBJ whole genome shotgun (WGS) entry which is preliminary data.</text>
</comment>
<organism evidence="1 2">
    <name type="scientific">Dissophora globulifera</name>
    <dbReference type="NCBI Taxonomy" id="979702"/>
    <lineage>
        <taxon>Eukaryota</taxon>
        <taxon>Fungi</taxon>
        <taxon>Fungi incertae sedis</taxon>
        <taxon>Mucoromycota</taxon>
        <taxon>Mortierellomycotina</taxon>
        <taxon>Mortierellomycetes</taxon>
        <taxon>Mortierellales</taxon>
        <taxon>Mortierellaceae</taxon>
        <taxon>Dissophora</taxon>
    </lineage>
</organism>
<proteinExistence type="predicted"/>
<protein>
    <submittedName>
        <fullName evidence="1">Uncharacterized protein</fullName>
    </submittedName>
</protein>
<gene>
    <name evidence="1" type="ORF">BGZ99_005221</name>
</gene>
<keyword evidence="2" id="KW-1185">Reference proteome</keyword>
<accession>A0A9P6RHR0</accession>
<evidence type="ECO:0000313" key="2">
    <source>
        <dbReference type="Proteomes" id="UP000738325"/>
    </source>
</evidence>
<evidence type="ECO:0000313" key="1">
    <source>
        <dbReference type="EMBL" id="KAG0319254.1"/>
    </source>
</evidence>
<dbReference type="EMBL" id="JAAAIP010000332">
    <property type="protein sequence ID" value="KAG0319254.1"/>
    <property type="molecule type" value="Genomic_DNA"/>
</dbReference>